<dbReference type="Proteomes" id="UP000270261">
    <property type="component" value="Unassembled WGS sequence"/>
</dbReference>
<gene>
    <name evidence="1" type="ORF">EHV23_10830</name>
</gene>
<dbReference type="EMBL" id="RRUE01000002">
    <property type="protein sequence ID" value="RRN43884.1"/>
    <property type="molecule type" value="Genomic_DNA"/>
</dbReference>
<dbReference type="Pfam" id="PF15738">
    <property type="entry name" value="YafQ_toxin"/>
    <property type="match status" value="1"/>
</dbReference>
<keyword evidence="2" id="KW-1185">Reference proteome</keyword>
<dbReference type="Gene3D" id="3.30.2310.20">
    <property type="entry name" value="RelE-like"/>
    <property type="match status" value="1"/>
</dbReference>
<evidence type="ECO:0000313" key="1">
    <source>
        <dbReference type="EMBL" id="RRN43884.1"/>
    </source>
</evidence>
<dbReference type="AlphaFoldDB" id="A0A3R8MWC3"/>
<protein>
    <recommendedName>
        <fullName evidence="3">Type II toxin-antitoxin system mRNA interferase toxin, RelE/StbE family</fullName>
    </recommendedName>
</protein>
<proteinExistence type="predicted"/>
<sequence>MCQPDCSGQFRCDVKQAQRRGKDINKLKALLALLIDGKPLPAVCLDHPLPRGCQ</sequence>
<dbReference type="SUPFAM" id="SSF143011">
    <property type="entry name" value="RelE-like"/>
    <property type="match status" value="1"/>
</dbReference>
<reference evidence="1 2" key="1">
    <citation type="submission" date="2018-11" db="EMBL/GenBank/DDBJ databases">
        <title>Genome sequencing of Lautropia sp. KCOM 2505 (= ChDC F240).</title>
        <authorList>
            <person name="Kook J.-K."/>
            <person name="Park S.-N."/>
            <person name="Lim Y.K."/>
        </authorList>
    </citation>
    <scope>NUCLEOTIDE SEQUENCE [LARGE SCALE GENOMIC DNA]</scope>
    <source>
        <strain evidence="1 2">KCOM 2505</strain>
    </source>
</reference>
<accession>A0A3R8MWC3</accession>
<comment type="caution">
    <text evidence="1">The sequence shown here is derived from an EMBL/GenBank/DDBJ whole genome shotgun (WGS) entry which is preliminary data.</text>
</comment>
<name>A0A3R8MWC3_9BURK</name>
<dbReference type="RefSeq" id="WP_125096084.1">
    <property type="nucleotide sequence ID" value="NZ_RRUE01000002.1"/>
</dbReference>
<evidence type="ECO:0000313" key="2">
    <source>
        <dbReference type="Proteomes" id="UP000270261"/>
    </source>
</evidence>
<evidence type="ECO:0008006" key="3">
    <source>
        <dbReference type="Google" id="ProtNLM"/>
    </source>
</evidence>
<dbReference type="InterPro" id="IPR035093">
    <property type="entry name" value="RelE/ParE_toxin_dom_sf"/>
</dbReference>
<organism evidence="1 2">
    <name type="scientific">Lautropia dentalis</name>
    <dbReference type="NCBI Taxonomy" id="2490857"/>
    <lineage>
        <taxon>Bacteria</taxon>
        <taxon>Pseudomonadati</taxon>
        <taxon>Pseudomonadota</taxon>
        <taxon>Betaproteobacteria</taxon>
        <taxon>Burkholderiales</taxon>
        <taxon>Burkholderiaceae</taxon>
        <taxon>Lautropia</taxon>
    </lineage>
</organism>
<dbReference type="InterPro" id="IPR004386">
    <property type="entry name" value="Toxin_YafQ-like"/>
</dbReference>